<protein>
    <recommendedName>
        <fullName evidence="19">Bifunctional NAD(P)H-hydrate repair enzyme</fullName>
    </recommendedName>
    <alternativeName>
        <fullName evidence="19">Nicotinamide nucleotide repair protein</fullName>
    </alternativeName>
    <domain>
        <recommendedName>
            <fullName evidence="19">ADP-dependent (S)-NAD(P)H-hydrate dehydratase</fullName>
            <ecNumber evidence="19">4.2.1.136</ecNumber>
        </recommendedName>
        <alternativeName>
            <fullName evidence="19">ADP-dependent NAD(P)HX dehydratase</fullName>
        </alternativeName>
    </domain>
    <domain>
        <recommendedName>
            <fullName evidence="19">NAD(P)H-hydrate epimerase</fullName>
            <ecNumber evidence="19">5.1.99.6</ecNumber>
        </recommendedName>
    </domain>
</protein>
<dbReference type="SUPFAM" id="SSF53613">
    <property type="entry name" value="Ribokinase-like"/>
    <property type="match status" value="1"/>
</dbReference>
<comment type="cofactor">
    <cofactor evidence="17">
        <name>Mg(2+)</name>
        <dbReference type="ChEBI" id="CHEBI:18420"/>
    </cofactor>
</comment>
<dbReference type="PANTHER" id="PTHR12592:SF0">
    <property type="entry name" value="ATP-DEPENDENT (S)-NAD(P)H-HYDRATE DEHYDRATASE"/>
    <property type="match status" value="1"/>
</dbReference>
<dbReference type="InterPro" id="IPR004443">
    <property type="entry name" value="YjeF_N_dom"/>
</dbReference>
<evidence type="ECO:0000256" key="14">
    <source>
        <dbReference type="ARBA" id="ARBA00025153"/>
    </source>
</evidence>
<evidence type="ECO:0000313" key="22">
    <source>
        <dbReference type="EMBL" id="MBG0740036.1"/>
    </source>
</evidence>
<evidence type="ECO:0000256" key="2">
    <source>
        <dbReference type="ARBA" id="ARBA00000909"/>
    </source>
</evidence>
<comment type="caution">
    <text evidence="18">Lacks conserved residue(s) required for the propagation of feature annotation.</text>
</comment>
<dbReference type="PROSITE" id="PS51383">
    <property type="entry name" value="YJEF_C_3"/>
    <property type="match status" value="1"/>
</dbReference>
<evidence type="ECO:0000256" key="7">
    <source>
        <dbReference type="ARBA" id="ARBA00022840"/>
    </source>
</evidence>
<evidence type="ECO:0000256" key="8">
    <source>
        <dbReference type="ARBA" id="ARBA00022857"/>
    </source>
</evidence>
<evidence type="ECO:0000256" key="4">
    <source>
        <dbReference type="ARBA" id="ARBA00009524"/>
    </source>
</evidence>
<comment type="similarity">
    <text evidence="4 19">In the C-terminal section; belongs to the NnrD/CARKD family.</text>
</comment>
<dbReference type="InterPro" id="IPR029056">
    <property type="entry name" value="Ribokinase-like"/>
</dbReference>
<comment type="catalytic activity">
    <reaction evidence="1 18 19">
        <text>(6R)-NADHX = (6S)-NADHX</text>
        <dbReference type="Rhea" id="RHEA:32215"/>
        <dbReference type="ChEBI" id="CHEBI:64074"/>
        <dbReference type="ChEBI" id="CHEBI:64075"/>
        <dbReference type="EC" id="5.1.99.6"/>
    </reaction>
</comment>
<dbReference type="HAMAP" id="MF_01966">
    <property type="entry name" value="NADHX_epimerase"/>
    <property type="match status" value="1"/>
</dbReference>
<evidence type="ECO:0000256" key="6">
    <source>
        <dbReference type="ARBA" id="ARBA00022741"/>
    </source>
</evidence>
<dbReference type="Proteomes" id="UP000655366">
    <property type="component" value="Unassembled WGS sequence"/>
</dbReference>
<evidence type="ECO:0000256" key="19">
    <source>
        <dbReference type="PIRNR" id="PIRNR017184"/>
    </source>
</evidence>
<dbReference type="Gene3D" id="3.40.50.10260">
    <property type="entry name" value="YjeF N-terminal domain"/>
    <property type="match status" value="1"/>
</dbReference>
<feature type="binding site" evidence="18">
    <location>
        <begin position="159"/>
        <end position="165"/>
    </location>
    <ligand>
        <name>(6S)-NADPHX</name>
        <dbReference type="ChEBI" id="CHEBI:64076"/>
    </ligand>
</feature>
<dbReference type="PIRSF" id="PIRSF017184">
    <property type="entry name" value="Nnr"/>
    <property type="match status" value="1"/>
</dbReference>
<comment type="function">
    <text evidence="17">Catalyzes the dehydration of the S-form of NAD(P)HX at the expense of ADP, which is converted to AMP. Together with NAD(P)HX epimerase, which catalyzes the epimerization of the S- and R-forms, the enzyme allows the repair of both epimers of NAD(P)HX, a damaged form of NAD(P)H that is a result of enzymatic or heat-dependent hydration.</text>
</comment>
<dbReference type="Pfam" id="PF03853">
    <property type="entry name" value="YjeF_N"/>
    <property type="match status" value="1"/>
</dbReference>
<feature type="binding site" evidence="17">
    <location>
        <begin position="450"/>
        <end position="454"/>
    </location>
    <ligand>
        <name>AMP</name>
        <dbReference type="ChEBI" id="CHEBI:456215"/>
    </ligand>
</feature>
<dbReference type="GO" id="GO:0046496">
    <property type="term" value="P:nicotinamide nucleotide metabolic process"/>
    <property type="evidence" value="ECO:0007669"/>
    <property type="project" value="UniProtKB-UniRule"/>
</dbReference>
<comment type="similarity">
    <text evidence="17">Belongs to the NnrD/CARKD family.</text>
</comment>
<evidence type="ECO:0000259" key="20">
    <source>
        <dbReference type="PROSITE" id="PS51383"/>
    </source>
</evidence>
<dbReference type="EMBL" id="JADNYM010000013">
    <property type="protein sequence ID" value="MBG0740036.1"/>
    <property type="molecule type" value="Genomic_DNA"/>
</dbReference>
<comment type="similarity">
    <text evidence="18">Belongs to the NnrE/AIBP family.</text>
</comment>
<feature type="binding site" evidence="18">
    <location>
        <position position="63"/>
    </location>
    <ligand>
        <name>K(+)</name>
        <dbReference type="ChEBI" id="CHEBI:29103"/>
    </ligand>
</feature>
<dbReference type="InterPro" id="IPR017953">
    <property type="entry name" value="Carbohydrate_kinase_pred_CS"/>
</dbReference>
<accession>A0A931G4S0</accession>
<evidence type="ECO:0000256" key="3">
    <source>
        <dbReference type="ARBA" id="ARBA00006001"/>
    </source>
</evidence>
<keyword evidence="5 18" id="KW-0479">Metal-binding</keyword>
<keyword evidence="7 17" id="KW-0067">ATP-binding</keyword>
<evidence type="ECO:0000256" key="13">
    <source>
        <dbReference type="ARBA" id="ARBA00023268"/>
    </source>
</evidence>
<dbReference type="InterPro" id="IPR036652">
    <property type="entry name" value="YjeF_N_dom_sf"/>
</dbReference>
<feature type="binding site" evidence="18">
    <location>
        <position position="201"/>
    </location>
    <ligand>
        <name>(6S)-NADPHX</name>
        <dbReference type="ChEBI" id="CHEBI:64076"/>
    </ligand>
</feature>
<comment type="caution">
    <text evidence="22">The sequence shown here is derived from an EMBL/GenBank/DDBJ whole genome shotgun (WGS) entry which is preliminary data.</text>
</comment>
<evidence type="ECO:0000259" key="21">
    <source>
        <dbReference type="PROSITE" id="PS51385"/>
    </source>
</evidence>
<comment type="subunit">
    <text evidence="17">Homotetramer.</text>
</comment>
<gene>
    <name evidence="17" type="primary">nnrD</name>
    <name evidence="18" type="synonym">nnrE</name>
    <name evidence="22" type="ORF">IV500_11640</name>
</gene>
<dbReference type="GO" id="GO:0046872">
    <property type="term" value="F:metal ion binding"/>
    <property type="evidence" value="ECO:0007669"/>
    <property type="project" value="UniProtKB-UniRule"/>
</dbReference>
<comment type="cofactor">
    <cofactor evidence="18 19">
        <name>K(+)</name>
        <dbReference type="ChEBI" id="CHEBI:29103"/>
    </cofactor>
    <text evidence="18 19">Binds 1 potassium ion per subunit.</text>
</comment>
<comment type="function">
    <text evidence="14 19">Bifunctional enzyme that catalyzes the epimerization of the S- and R-forms of NAD(P)HX and the dehydration of the S-form of NAD(P)HX at the expense of ADP, which is converted to AMP. This allows the repair of both epimers of NAD(P)HX, a damaged form of NAD(P)H that is a result of enzymatic or heat-dependent hydration.</text>
</comment>
<feature type="binding site" evidence="17">
    <location>
        <position position="408"/>
    </location>
    <ligand>
        <name>(6S)-NADPHX</name>
        <dbReference type="ChEBI" id="CHEBI:64076"/>
    </ligand>
</feature>
<evidence type="ECO:0000256" key="10">
    <source>
        <dbReference type="ARBA" id="ARBA00023027"/>
    </source>
</evidence>
<feature type="domain" description="YjeF N-terminal" evidence="21">
    <location>
        <begin position="10"/>
        <end position="258"/>
    </location>
</feature>
<evidence type="ECO:0000256" key="9">
    <source>
        <dbReference type="ARBA" id="ARBA00022958"/>
    </source>
</evidence>
<feature type="domain" description="YjeF C-terminal" evidence="20">
    <location>
        <begin position="265"/>
        <end position="551"/>
    </location>
</feature>
<keyword evidence="8 17" id="KW-0521">NADP</keyword>
<keyword evidence="10 17" id="KW-0520">NAD</keyword>
<comment type="similarity">
    <text evidence="3 19">In the N-terminal section; belongs to the NnrE/AIBP family.</text>
</comment>
<evidence type="ECO:0000256" key="11">
    <source>
        <dbReference type="ARBA" id="ARBA00023235"/>
    </source>
</evidence>
<dbReference type="PANTHER" id="PTHR12592">
    <property type="entry name" value="ATP-DEPENDENT (S)-NAD(P)H-HYDRATE DEHYDRATASE FAMILY MEMBER"/>
    <property type="match status" value="1"/>
</dbReference>
<dbReference type="SUPFAM" id="SSF64153">
    <property type="entry name" value="YjeF N-terminal domain-like"/>
    <property type="match status" value="1"/>
</dbReference>
<dbReference type="Gene3D" id="3.40.1190.20">
    <property type="match status" value="1"/>
</dbReference>
<organism evidence="22 23">
    <name type="scientific">Arthrobacter terrae</name>
    <dbReference type="NCBI Taxonomy" id="2935737"/>
    <lineage>
        <taxon>Bacteria</taxon>
        <taxon>Bacillati</taxon>
        <taxon>Actinomycetota</taxon>
        <taxon>Actinomycetes</taxon>
        <taxon>Micrococcales</taxon>
        <taxon>Micrococcaceae</taxon>
        <taxon>Arthrobacter</taxon>
    </lineage>
</organism>
<feature type="binding site" evidence="17">
    <location>
        <position position="479"/>
    </location>
    <ligand>
        <name>AMP</name>
        <dbReference type="ChEBI" id="CHEBI:456215"/>
    </ligand>
</feature>
<feature type="binding site" evidence="17">
    <location>
        <position position="300"/>
    </location>
    <ligand>
        <name>(6S)-NADPHX</name>
        <dbReference type="ChEBI" id="CHEBI:64076"/>
    </ligand>
</feature>
<comment type="function">
    <text evidence="18">Catalyzes the epimerization of the S- and R-forms of NAD(P)HX, a damaged form of NAD(P)H that is a result of enzymatic or heat-dependent hydration. This is a prerequisite for the S-specific NAD(P)H-hydrate dehydratase to allow the repair of both epimers of NAD(P)HX.</text>
</comment>
<evidence type="ECO:0000256" key="15">
    <source>
        <dbReference type="ARBA" id="ARBA00048238"/>
    </source>
</evidence>
<dbReference type="CDD" id="cd01171">
    <property type="entry name" value="YXKO-related"/>
    <property type="match status" value="1"/>
</dbReference>
<keyword evidence="13" id="KW-0511">Multifunctional enzyme</keyword>
<dbReference type="HAMAP" id="MF_01965">
    <property type="entry name" value="NADHX_dehydratase"/>
    <property type="match status" value="1"/>
</dbReference>
<dbReference type="PROSITE" id="PS01050">
    <property type="entry name" value="YJEF_C_2"/>
    <property type="match status" value="1"/>
</dbReference>
<feature type="binding site" evidence="18">
    <location>
        <begin position="62"/>
        <end position="66"/>
    </location>
    <ligand>
        <name>(6S)-NADPHX</name>
        <dbReference type="ChEBI" id="CHEBI:64076"/>
    </ligand>
</feature>
<dbReference type="AlphaFoldDB" id="A0A931G4S0"/>
<feature type="binding site" evidence="18">
    <location>
        <position position="155"/>
    </location>
    <ligand>
        <name>K(+)</name>
        <dbReference type="ChEBI" id="CHEBI:29103"/>
    </ligand>
</feature>
<evidence type="ECO:0000313" key="23">
    <source>
        <dbReference type="Proteomes" id="UP000655366"/>
    </source>
</evidence>
<dbReference type="GO" id="GO:0005524">
    <property type="term" value="F:ATP binding"/>
    <property type="evidence" value="ECO:0007669"/>
    <property type="project" value="UniProtKB-UniRule"/>
</dbReference>
<dbReference type="InterPro" id="IPR000631">
    <property type="entry name" value="CARKD"/>
</dbReference>
<evidence type="ECO:0000256" key="5">
    <source>
        <dbReference type="ARBA" id="ARBA00022723"/>
    </source>
</evidence>
<feature type="binding site" evidence="17">
    <location>
        <position position="480"/>
    </location>
    <ligand>
        <name>(6S)-NADPHX</name>
        <dbReference type="ChEBI" id="CHEBI:64076"/>
    </ligand>
</feature>
<comment type="catalytic activity">
    <reaction evidence="2 18 19">
        <text>(6R)-NADPHX = (6S)-NADPHX</text>
        <dbReference type="Rhea" id="RHEA:32227"/>
        <dbReference type="ChEBI" id="CHEBI:64076"/>
        <dbReference type="ChEBI" id="CHEBI:64077"/>
        <dbReference type="EC" id="5.1.99.6"/>
    </reaction>
</comment>
<feature type="binding site" evidence="18">
    <location>
        <position position="204"/>
    </location>
    <ligand>
        <name>K(+)</name>
        <dbReference type="ChEBI" id="CHEBI:29103"/>
    </ligand>
</feature>
<evidence type="ECO:0000256" key="12">
    <source>
        <dbReference type="ARBA" id="ARBA00023239"/>
    </source>
</evidence>
<dbReference type="NCBIfam" id="TIGR00196">
    <property type="entry name" value="yjeF_cterm"/>
    <property type="match status" value="1"/>
</dbReference>
<proteinExistence type="inferred from homology"/>
<keyword evidence="9 18" id="KW-0630">Potassium</keyword>
<dbReference type="PROSITE" id="PS51385">
    <property type="entry name" value="YJEF_N"/>
    <property type="match status" value="1"/>
</dbReference>
<comment type="catalytic activity">
    <reaction evidence="16 17 19">
        <text>(6S)-NADPHX + ADP = AMP + phosphate + NADPH + H(+)</text>
        <dbReference type="Rhea" id="RHEA:32235"/>
        <dbReference type="ChEBI" id="CHEBI:15378"/>
        <dbReference type="ChEBI" id="CHEBI:43474"/>
        <dbReference type="ChEBI" id="CHEBI:57783"/>
        <dbReference type="ChEBI" id="CHEBI:64076"/>
        <dbReference type="ChEBI" id="CHEBI:456215"/>
        <dbReference type="ChEBI" id="CHEBI:456216"/>
        <dbReference type="EC" id="4.2.1.136"/>
    </reaction>
</comment>
<keyword evidence="23" id="KW-1185">Reference proteome</keyword>
<evidence type="ECO:0000256" key="18">
    <source>
        <dbReference type="HAMAP-Rule" id="MF_01966"/>
    </source>
</evidence>
<dbReference type="GO" id="GO:0052855">
    <property type="term" value="F:ADP-dependent NAD(P)H-hydrate dehydratase activity"/>
    <property type="evidence" value="ECO:0007669"/>
    <property type="project" value="UniProtKB-UniRule"/>
</dbReference>
<reference evidence="22 23" key="1">
    <citation type="submission" date="2020-11" db="EMBL/GenBank/DDBJ databases">
        <title>Arthrobacter antarcticus sp. nov., isolated from Antarctic Soil.</title>
        <authorList>
            <person name="Li J."/>
        </authorList>
    </citation>
    <scope>NUCLEOTIDE SEQUENCE [LARGE SCALE GENOMIC DNA]</scope>
    <source>
        <strain evidence="22 23">Z1-20</strain>
    </source>
</reference>
<dbReference type="RefSeq" id="WP_196396974.1">
    <property type="nucleotide sequence ID" value="NZ_JADNYM010000013.1"/>
</dbReference>
<dbReference type="InterPro" id="IPR030677">
    <property type="entry name" value="Nnr"/>
</dbReference>
<dbReference type="EC" id="4.2.1.136" evidence="19"/>
<dbReference type="Pfam" id="PF01256">
    <property type="entry name" value="Carb_kinase"/>
    <property type="match status" value="1"/>
</dbReference>
<sequence>MQRAFSGTGIRASEEPLLRAGQGPVLMQRAAHGLATEVARLLAEQRGRVYGARIVLLAGPGNNGGDALYAAASLVRRGVRATAVLSPAGTHEQALEAFRRAGGRTCTLAPEADAVPKADADTGSGLTDGDGNRTYAAIPEQDWLAEAAAADVLIDAILGTGAHGGLRAPWAAAVRALQQNAAAGKPDALVKSRAPLIVACDLPSGVDANTGELHEPVLRAALTVTFGAAKTGLLVPPGEGAAGRLQVIDIGLSDGLEDPVLRRLDATDLALLLPSPGRDDQKYTRGVLGVVAGSGQYPGAAQLSCAGALACGVGMIRYLGPESVGALIHTSSPEVVCSQGSVDENHVQAWLVGPGIGNADGSEAKQQLQRCRDAYDSGLPMVADAGALTVFPARSSARMIPHVILTPHAGELAQLFQRLDRDVSRTQIEANGMRYAVEAAKLTGATVLLKGATTLVASPHGTVFSQSEGTPWLATAGSGDTLAGIIGALLAALAAQTARFSSVGIAAEDRWAAIAAAGASLHGRAGVLAAAGGPLHATALATAVPEVWRNLQAPGPVI</sequence>
<dbReference type="EC" id="5.1.99.6" evidence="19"/>
<dbReference type="GO" id="GO:0110051">
    <property type="term" value="P:metabolite repair"/>
    <property type="evidence" value="ECO:0007669"/>
    <property type="project" value="TreeGrafter"/>
</dbReference>
<keyword evidence="12 17" id="KW-0456">Lyase</keyword>
<evidence type="ECO:0000256" key="16">
    <source>
        <dbReference type="ARBA" id="ARBA00049209"/>
    </source>
</evidence>
<keyword evidence="6 17" id="KW-0547">Nucleotide-binding</keyword>
<evidence type="ECO:0000256" key="17">
    <source>
        <dbReference type="HAMAP-Rule" id="MF_01965"/>
    </source>
</evidence>
<feature type="binding site" evidence="17">
    <location>
        <position position="355"/>
    </location>
    <ligand>
        <name>(6S)-NADPHX</name>
        <dbReference type="ChEBI" id="CHEBI:64076"/>
    </ligand>
</feature>
<comment type="catalytic activity">
    <reaction evidence="15 17 19">
        <text>(6S)-NADHX + ADP = AMP + phosphate + NADH + H(+)</text>
        <dbReference type="Rhea" id="RHEA:32223"/>
        <dbReference type="ChEBI" id="CHEBI:15378"/>
        <dbReference type="ChEBI" id="CHEBI:43474"/>
        <dbReference type="ChEBI" id="CHEBI:57945"/>
        <dbReference type="ChEBI" id="CHEBI:64074"/>
        <dbReference type="ChEBI" id="CHEBI:456215"/>
        <dbReference type="ChEBI" id="CHEBI:456216"/>
        <dbReference type="EC" id="4.2.1.136"/>
    </reaction>
</comment>
<dbReference type="GO" id="GO:0052856">
    <property type="term" value="F:NAD(P)HX epimerase activity"/>
    <property type="evidence" value="ECO:0007669"/>
    <property type="project" value="UniProtKB-UniRule"/>
</dbReference>
<evidence type="ECO:0000256" key="1">
    <source>
        <dbReference type="ARBA" id="ARBA00000013"/>
    </source>
</evidence>
<name>A0A931G4S0_9MICC</name>
<keyword evidence="11 18" id="KW-0413">Isomerase</keyword>